<dbReference type="Proteomes" id="UP000001064">
    <property type="component" value="Unassembled WGS sequence"/>
</dbReference>
<reference evidence="5" key="1">
    <citation type="journal article" date="2011" name="Genome Biol.">
        <title>Comparative genomics of the social amoebae Dictyostelium discoideum and Dictyostelium purpureum.</title>
        <authorList>
            <consortium name="US DOE Joint Genome Institute (JGI-PGF)"/>
            <person name="Sucgang R."/>
            <person name="Kuo A."/>
            <person name="Tian X."/>
            <person name="Salerno W."/>
            <person name="Parikh A."/>
            <person name="Feasley C.L."/>
            <person name="Dalin E."/>
            <person name="Tu H."/>
            <person name="Huang E."/>
            <person name="Barry K."/>
            <person name="Lindquist E."/>
            <person name="Shapiro H."/>
            <person name="Bruce D."/>
            <person name="Schmutz J."/>
            <person name="Salamov A."/>
            <person name="Fey P."/>
            <person name="Gaudet P."/>
            <person name="Anjard C."/>
            <person name="Babu M.M."/>
            <person name="Basu S."/>
            <person name="Bushmanova Y."/>
            <person name="van der Wel H."/>
            <person name="Katoh-Kurasawa M."/>
            <person name="Dinh C."/>
            <person name="Coutinho P.M."/>
            <person name="Saito T."/>
            <person name="Elias M."/>
            <person name="Schaap P."/>
            <person name="Kay R.R."/>
            <person name="Henrissat B."/>
            <person name="Eichinger L."/>
            <person name="Rivero F."/>
            <person name="Putnam N.H."/>
            <person name="West C.M."/>
            <person name="Loomis W.F."/>
            <person name="Chisholm R.L."/>
            <person name="Shaulsky G."/>
            <person name="Strassmann J.E."/>
            <person name="Queller D.C."/>
            <person name="Kuspa A."/>
            <person name="Grigoriev I.V."/>
        </authorList>
    </citation>
    <scope>NUCLEOTIDE SEQUENCE [LARGE SCALE GENOMIC DNA]</scope>
    <source>
        <strain evidence="5">QSDP1</strain>
    </source>
</reference>
<accession>F0ZX45</accession>
<dbReference type="Pfam" id="PF06276">
    <property type="entry name" value="FhuF"/>
    <property type="match status" value="1"/>
</dbReference>
<dbReference type="OMA" id="PPHIKFS"/>
<dbReference type="InParanoid" id="F0ZX45"/>
<evidence type="ECO:0008006" key="6">
    <source>
        <dbReference type="Google" id="ProtNLM"/>
    </source>
</evidence>
<dbReference type="GO" id="GO:0019290">
    <property type="term" value="P:siderophore biosynthetic process"/>
    <property type="evidence" value="ECO:0000318"/>
    <property type="project" value="GO_Central"/>
</dbReference>
<dbReference type="InterPro" id="IPR037455">
    <property type="entry name" value="LucA/IucC-like"/>
</dbReference>
<dbReference type="EMBL" id="GL871251">
    <property type="protein sequence ID" value="EGC31478.1"/>
    <property type="molecule type" value="Genomic_DNA"/>
</dbReference>
<dbReference type="PANTHER" id="PTHR34384">
    <property type="entry name" value="L-2,3-DIAMINOPROPANOATE--CITRATE LIGASE"/>
    <property type="match status" value="1"/>
</dbReference>
<dbReference type="InterPro" id="IPR022770">
    <property type="entry name" value="IucA/IucC-like_C"/>
</dbReference>
<protein>
    <recommendedName>
        <fullName evidence="6">Aerobactin siderophore biosynthesis IucA/IucC N-terminal domain-containing protein</fullName>
    </recommendedName>
</protein>
<proteinExistence type="predicted"/>
<name>F0ZX45_DICPU</name>
<evidence type="ECO:0000259" key="3">
    <source>
        <dbReference type="Pfam" id="PF06276"/>
    </source>
</evidence>
<dbReference type="AlphaFoldDB" id="F0ZX45"/>
<dbReference type="PANTHER" id="PTHR34384:SF6">
    <property type="entry name" value="STAPHYLOFERRIN B SYNTHASE"/>
    <property type="match status" value="1"/>
</dbReference>
<organism evidence="4 5">
    <name type="scientific">Dictyostelium purpureum</name>
    <name type="common">Slime mold</name>
    <dbReference type="NCBI Taxonomy" id="5786"/>
    <lineage>
        <taxon>Eukaryota</taxon>
        <taxon>Amoebozoa</taxon>
        <taxon>Evosea</taxon>
        <taxon>Eumycetozoa</taxon>
        <taxon>Dictyostelia</taxon>
        <taxon>Dictyosteliales</taxon>
        <taxon>Dictyosteliaceae</taxon>
        <taxon>Dictyostelium</taxon>
    </lineage>
</organism>
<evidence type="ECO:0000256" key="1">
    <source>
        <dbReference type="ARBA" id="ARBA00004924"/>
    </source>
</evidence>
<comment type="pathway">
    <text evidence="1">Siderophore biosynthesis.</text>
</comment>
<feature type="domain" description="Aerobactin siderophore biosynthesis IucA/IucC-like C-terminal" evidence="3">
    <location>
        <begin position="471"/>
        <end position="637"/>
    </location>
</feature>
<sequence length="657" mass="77360">MEYHNYDYFQEVYNYINIYYPNHIDQFLINFENAEKETFNKLLVSIIRERLFEFTNQLNLKPKQFNKFQFTSSSNPDRVQEISFQIESVFGFDFFTFKHPITYCSNVSKREESNYTVENCLELIELLKQNPNYKDVDQYKVEIVNSISNMVLISTFCSSFQDRVKAKSHQNGWSYLSDYTNYKSKNNPKFDKFLFYDQIHLNGHHIHPSFKLRLGLNCPQVVQYAYELRKAVPIRFIGLHKSVARFSLMDPKDNPTDYFFRLFPFVKEPIESHCKEIGINKEDYIIYPMYPFQITNTFPNNFKNEISNGTLIIFPESIQVASFPTSSLRNLIPVTENNNYPPHIKFSVPIQTTNFVRFMPNEFITIGTSVSKLLERINEIEMKTFKNKVVFLNEIGGIYHSNTELKYQNFAVIWKDNCNLFLTSPNEQPISSCSLFNQSLVSEYTILGELVMQFHNSSVNKKNKIQNSIQNWFRLYTKLLIEPNLLLLTKYGVALESHLQNSVVVYEDGEPKLMIHKDWSGIVIKNERLKKHKDIIDISLIESIPKEIKLGDMEFYKMFSHSILHNNICQIIISLCKEFPQHIDEKTLWNETFNIFNNTFDSIDKNDTIYQNSVKEDKNSLYGKELKCKALTGMRLLTKNQILLPFNVKNPLHQFTN</sequence>
<dbReference type="STRING" id="5786.F0ZX45"/>
<dbReference type="Pfam" id="PF04183">
    <property type="entry name" value="IucA_IucC"/>
    <property type="match status" value="1"/>
</dbReference>
<keyword evidence="5" id="KW-1185">Reference proteome</keyword>
<dbReference type="GeneID" id="10505731"/>
<dbReference type="VEuPathDB" id="AmoebaDB:DICPUDRAFT_50166"/>
<dbReference type="GO" id="GO:0016881">
    <property type="term" value="F:acid-amino acid ligase activity"/>
    <property type="evidence" value="ECO:0000318"/>
    <property type="project" value="GO_Central"/>
</dbReference>
<dbReference type="Gene3D" id="1.10.510.40">
    <property type="match status" value="1"/>
</dbReference>
<dbReference type="RefSeq" id="XP_003291983.1">
    <property type="nucleotide sequence ID" value="XM_003291935.1"/>
</dbReference>
<dbReference type="InterPro" id="IPR007310">
    <property type="entry name" value="Aerobactin_biosyn_IucA/IucC_N"/>
</dbReference>
<evidence type="ECO:0000313" key="5">
    <source>
        <dbReference type="Proteomes" id="UP000001064"/>
    </source>
</evidence>
<dbReference type="eggNOG" id="ENOG502RC5I">
    <property type="taxonomic scope" value="Eukaryota"/>
</dbReference>
<evidence type="ECO:0000259" key="2">
    <source>
        <dbReference type="Pfam" id="PF04183"/>
    </source>
</evidence>
<gene>
    <name evidence="4" type="ORF">DICPUDRAFT_50166</name>
</gene>
<dbReference type="OrthoDB" id="17700at2759"/>
<feature type="domain" description="Aerobactin siderophore biosynthesis IucA/IucC N-terminal" evidence="2">
    <location>
        <begin position="193"/>
        <end position="437"/>
    </location>
</feature>
<evidence type="ECO:0000313" key="4">
    <source>
        <dbReference type="EMBL" id="EGC31478.1"/>
    </source>
</evidence>
<dbReference type="KEGG" id="dpp:DICPUDRAFT_50166"/>